<dbReference type="Proteomes" id="UP001352263">
    <property type="component" value="Unassembled WGS sequence"/>
</dbReference>
<reference evidence="1 2" key="1">
    <citation type="submission" date="2023-10" db="EMBL/GenBank/DDBJ databases">
        <title>Noviherbaspirillum sp. CPCC 100848 genome assembly.</title>
        <authorList>
            <person name="Li X.Y."/>
            <person name="Fang X.M."/>
        </authorList>
    </citation>
    <scope>NUCLEOTIDE SEQUENCE [LARGE SCALE GENOMIC DNA]</scope>
    <source>
        <strain evidence="1 2">CPCC 100848</strain>
    </source>
</reference>
<protein>
    <submittedName>
        <fullName evidence="1">Uncharacterized protein</fullName>
    </submittedName>
</protein>
<accession>A0ABU6JF69</accession>
<gene>
    <name evidence="1" type="ORF">RY831_24430</name>
</gene>
<name>A0ABU6JF69_9BURK</name>
<sequence length="129" mass="14093">MSSDLCEKVDVSRIFIHRLSGLASEARVSSVEAANTVLEGWAANSLQSDADQCEFKIVFEDGFWYHGKMPLTPSGKRVSLARYVRKQLAALAGTEGKKRALPKDESPELAPLGADVAESAKMALDYYNI</sequence>
<dbReference type="RefSeq" id="WP_326508990.1">
    <property type="nucleotide sequence ID" value="NZ_JAWIIV010000028.1"/>
</dbReference>
<keyword evidence="2" id="KW-1185">Reference proteome</keyword>
<dbReference type="EMBL" id="JAWIIV010000028">
    <property type="protein sequence ID" value="MEC4722314.1"/>
    <property type="molecule type" value="Genomic_DNA"/>
</dbReference>
<proteinExistence type="predicted"/>
<comment type="caution">
    <text evidence="1">The sequence shown here is derived from an EMBL/GenBank/DDBJ whole genome shotgun (WGS) entry which is preliminary data.</text>
</comment>
<evidence type="ECO:0000313" key="1">
    <source>
        <dbReference type="EMBL" id="MEC4722314.1"/>
    </source>
</evidence>
<evidence type="ECO:0000313" key="2">
    <source>
        <dbReference type="Proteomes" id="UP001352263"/>
    </source>
</evidence>
<organism evidence="1 2">
    <name type="scientific">Noviherbaspirillum album</name>
    <dbReference type="NCBI Taxonomy" id="3080276"/>
    <lineage>
        <taxon>Bacteria</taxon>
        <taxon>Pseudomonadati</taxon>
        <taxon>Pseudomonadota</taxon>
        <taxon>Betaproteobacteria</taxon>
        <taxon>Burkholderiales</taxon>
        <taxon>Oxalobacteraceae</taxon>
        <taxon>Noviherbaspirillum</taxon>
    </lineage>
</organism>